<dbReference type="InterPro" id="IPR001544">
    <property type="entry name" value="Aminotrans_IV"/>
</dbReference>
<sequence length="255" mass="26188">MTPLDTIPLDDRGLLLGDGLFETVLARSGELVALAAHLDRMVAGCVVLGLPAPDRGEAERLMRRALVEAGLETARAAVRLTYTAGSGGRGLDRPAEAAPRLFCTAAASSVPATPARLMISSVRRNEGSPASRLKTLSYLDNVLARREASLAGADEAVMLNGAGQVACAAAANLFWVRGGEVFTPALTCGVLDGIVRRQVMTAVSVSEVAVGVEALAGAEAIFLTNSLIGVREVASLDGRSLAGSARVAEIAALIG</sequence>
<dbReference type="EMBL" id="JAGSGD010000002">
    <property type="protein sequence ID" value="MBR7621588.1"/>
    <property type="molecule type" value="Genomic_DNA"/>
</dbReference>
<organism evidence="14 15">
    <name type="scientific">Phenylobacterium glaciei</name>
    <dbReference type="NCBI Taxonomy" id="2803784"/>
    <lineage>
        <taxon>Bacteria</taxon>
        <taxon>Pseudomonadati</taxon>
        <taxon>Pseudomonadota</taxon>
        <taxon>Alphaproteobacteria</taxon>
        <taxon>Caulobacterales</taxon>
        <taxon>Caulobacteraceae</taxon>
        <taxon>Phenylobacterium</taxon>
    </lineage>
</organism>
<keyword evidence="9" id="KW-0663">Pyridoxal phosphate</keyword>
<evidence type="ECO:0000313" key="14">
    <source>
        <dbReference type="EMBL" id="MBR7621588.1"/>
    </source>
</evidence>
<dbReference type="PANTHER" id="PTHR42743:SF2">
    <property type="entry name" value="AMINODEOXYCHORISMATE LYASE"/>
    <property type="match status" value="1"/>
</dbReference>
<dbReference type="AlphaFoldDB" id="A0A941HY27"/>
<dbReference type="EC" id="2.6.1.42" evidence="7"/>
<dbReference type="InterPro" id="IPR043132">
    <property type="entry name" value="BCAT-like_C"/>
</dbReference>
<dbReference type="InterPro" id="IPR036038">
    <property type="entry name" value="Aminotransferase-like"/>
</dbReference>
<comment type="catalytic activity">
    <reaction evidence="13">
        <text>L-leucine + 2-oxoglutarate = 4-methyl-2-oxopentanoate + L-glutamate</text>
        <dbReference type="Rhea" id="RHEA:18321"/>
        <dbReference type="ChEBI" id="CHEBI:16810"/>
        <dbReference type="ChEBI" id="CHEBI:17865"/>
        <dbReference type="ChEBI" id="CHEBI:29985"/>
        <dbReference type="ChEBI" id="CHEBI:57427"/>
        <dbReference type="EC" id="2.6.1.42"/>
    </reaction>
</comment>
<dbReference type="GO" id="GO:0005829">
    <property type="term" value="C:cytosol"/>
    <property type="evidence" value="ECO:0007669"/>
    <property type="project" value="TreeGrafter"/>
</dbReference>
<protein>
    <recommendedName>
        <fullName evidence="8">Probable branched-chain-amino-acid aminotransferase</fullName>
        <ecNumber evidence="7">2.6.1.42</ecNumber>
    </recommendedName>
</protein>
<comment type="pathway">
    <text evidence="4">Amino-acid biosynthesis; L-valine biosynthesis; L-valine from pyruvate: step 4/4.</text>
</comment>
<evidence type="ECO:0000256" key="2">
    <source>
        <dbReference type="ARBA" id="ARBA00003109"/>
    </source>
</evidence>
<dbReference type="RefSeq" id="WP_215343105.1">
    <property type="nucleotide sequence ID" value="NZ_JAGSGD010000002.1"/>
</dbReference>
<comment type="catalytic activity">
    <reaction evidence="11">
        <text>L-valine + 2-oxoglutarate = 3-methyl-2-oxobutanoate + L-glutamate</text>
        <dbReference type="Rhea" id="RHEA:24813"/>
        <dbReference type="ChEBI" id="CHEBI:11851"/>
        <dbReference type="ChEBI" id="CHEBI:16810"/>
        <dbReference type="ChEBI" id="CHEBI:29985"/>
        <dbReference type="ChEBI" id="CHEBI:57762"/>
        <dbReference type="EC" id="2.6.1.42"/>
    </reaction>
</comment>
<comment type="function">
    <text evidence="2">Acts on leucine, isoleucine and valine.</text>
</comment>
<keyword evidence="15" id="KW-1185">Reference proteome</keyword>
<keyword evidence="14" id="KW-0808">Transferase</keyword>
<keyword evidence="10" id="KW-0100">Branched-chain amino acid biosynthesis</keyword>
<dbReference type="InterPro" id="IPR050571">
    <property type="entry name" value="Class-IV_PLP-Dep_Aminotrnsfr"/>
</dbReference>
<dbReference type="SUPFAM" id="SSF56752">
    <property type="entry name" value="D-aminoacid aminotransferase-like PLP-dependent enzymes"/>
    <property type="match status" value="1"/>
</dbReference>
<evidence type="ECO:0000313" key="15">
    <source>
        <dbReference type="Proteomes" id="UP000622580"/>
    </source>
</evidence>
<evidence type="ECO:0000256" key="6">
    <source>
        <dbReference type="ARBA" id="ARBA00009320"/>
    </source>
</evidence>
<keyword evidence="14" id="KW-0032">Aminotransferase</keyword>
<comment type="caution">
    <text evidence="14">The sequence shown here is derived from an EMBL/GenBank/DDBJ whole genome shotgun (WGS) entry which is preliminary data.</text>
</comment>
<proteinExistence type="inferred from homology"/>
<evidence type="ECO:0000256" key="5">
    <source>
        <dbReference type="ARBA" id="ARBA00005072"/>
    </source>
</evidence>
<dbReference type="PANTHER" id="PTHR42743">
    <property type="entry name" value="AMINO-ACID AMINOTRANSFERASE"/>
    <property type="match status" value="1"/>
</dbReference>
<evidence type="ECO:0000256" key="10">
    <source>
        <dbReference type="ARBA" id="ARBA00023304"/>
    </source>
</evidence>
<evidence type="ECO:0000256" key="9">
    <source>
        <dbReference type="ARBA" id="ARBA00022898"/>
    </source>
</evidence>
<evidence type="ECO:0000256" key="8">
    <source>
        <dbReference type="ARBA" id="ARBA00014472"/>
    </source>
</evidence>
<comment type="pathway">
    <text evidence="3">Amino-acid biosynthesis; L-isoleucine biosynthesis; L-isoleucine from 2-oxobutanoate: step 4/4.</text>
</comment>
<accession>A0A941HY27</accession>
<dbReference type="GO" id="GO:0009082">
    <property type="term" value="P:branched-chain amino acid biosynthetic process"/>
    <property type="evidence" value="ECO:0007669"/>
    <property type="project" value="UniProtKB-KW"/>
</dbReference>
<dbReference type="InterPro" id="IPR043131">
    <property type="entry name" value="BCAT-like_N"/>
</dbReference>
<comment type="catalytic activity">
    <reaction evidence="12">
        <text>L-isoleucine + 2-oxoglutarate = (S)-3-methyl-2-oxopentanoate + L-glutamate</text>
        <dbReference type="Rhea" id="RHEA:24801"/>
        <dbReference type="ChEBI" id="CHEBI:16810"/>
        <dbReference type="ChEBI" id="CHEBI:29985"/>
        <dbReference type="ChEBI" id="CHEBI:35146"/>
        <dbReference type="ChEBI" id="CHEBI:58045"/>
        <dbReference type="EC" id="2.6.1.42"/>
    </reaction>
</comment>
<dbReference type="GO" id="GO:0004084">
    <property type="term" value="F:branched-chain-amino-acid transaminase activity"/>
    <property type="evidence" value="ECO:0007669"/>
    <property type="project" value="UniProtKB-EC"/>
</dbReference>
<keyword evidence="10" id="KW-0028">Amino-acid biosynthesis</keyword>
<dbReference type="Gene3D" id="3.30.470.10">
    <property type="match status" value="1"/>
</dbReference>
<evidence type="ECO:0000256" key="4">
    <source>
        <dbReference type="ARBA" id="ARBA00004931"/>
    </source>
</evidence>
<evidence type="ECO:0000256" key="7">
    <source>
        <dbReference type="ARBA" id="ARBA00013053"/>
    </source>
</evidence>
<comment type="pathway">
    <text evidence="5">Amino-acid biosynthesis; L-leucine biosynthesis; L-leucine from 3-methyl-2-oxobutanoate: step 4/4.</text>
</comment>
<name>A0A941HY27_9CAUL</name>
<dbReference type="FunFam" id="3.20.10.10:FF:000002">
    <property type="entry name" value="D-alanine aminotransferase"/>
    <property type="match status" value="1"/>
</dbReference>
<reference evidence="14" key="1">
    <citation type="submission" date="2021-04" db="EMBL/GenBank/DDBJ databases">
        <title>Draft genome assembly of strain Phenylobacterium sp. 20VBR1 using MiniION and Illumina platforms.</title>
        <authorList>
            <person name="Thomas F.A."/>
            <person name="Krishnan K.P."/>
            <person name="Sinha R.K."/>
        </authorList>
    </citation>
    <scope>NUCLEOTIDE SEQUENCE</scope>
    <source>
        <strain evidence="14">20VBR1</strain>
    </source>
</reference>
<dbReference type="Gene3D" id="3.20.10.10">
    <property type="entry name" value="D-amino Acid Aminotransferase, subunit A, domain 2"/>
    <property type="match status" value="1"/>
</dbReference>
<evidence type="ECO:0000256" key="3">
    <source>
        <dbReference type="ARBA" id="ARBA00004824"/>
    </source>
</evidence>
<dbReference type="Pfam" id="PF01063">
    <property type="entry name" value="Aminotran_4"/>
    <property type="match status" value="1"/>
</dbReference>
<dbReference type="Proteomes" id="UP000622580">
    <property type="component" value="Unassembled WGS sequence"/>
</dbReference>
<dbReference type="GO" id="GO:0008696">
    <property type="term" value="F:4-amino-4-deoxychorismate lyase activity"/>
    <property type="evidence" value="ECO:0007669"/>
    <property type="project" value="TreeGrafter"/>
</dbReference>
<evidence type="ECO:0000256" key="11">
    <source>
        <dbReference type="ARBA" id="ARBA00048212"/>
    </source>
</evidence>
<evidence type="ECO:0000256" key="12">
    <source>
        <dbReference type="ARBA" id="ARBA00048798"/>
    </source>
</evidence>
<evidence type="ECO:0000256" key="1">
    <source>
        <dbReference type="ARBA" id="ARBA00001933"/>
    </source>
</evidence>
<comment type="cofactor">
    <cofactor evidence="1">
        <name>pyridoxal 5'-phosphate</name>
        <dbReference type="ChEBI" id="CHEBI:597326"/>
    </cofactor>
</comment>
<comment type="similarity">
    <text evidence="6">Belongs to the class-IV pyridoxal-phosphate-dependent aminotransferase family.</text>
</comment>
<gene>
    <name evidence="14" type="ORF">JKL49_19505</name>
</gene>
<dbReference type="GO" id="GO:0008153">
    <property type="term" value="P:4-aminobenzoate biosynthetic process"/>
    <property type="evidence" value="ECO:0007669"/>
    <property type="project" value="TreeGrafter"/>
</dbReference>
<evidence type="ECO:0000256" key="13">
    <source>
        <dbReference type="ARBA" id="ARBA00049229"/>
    </source>
</evidence>